<evidence type="ECO:0000256" key="4">
    <source>
        <dbReference type="ARBA" id="ARBA00022989"/>
    </source>
</evidence>
<feature type="region of interest" description="Disordered" evidence="6">
    <location>
        <begin position="663"/>
        <end position="685"/>
    </location>
</feature>
<gene>
    <name evidence="8" type="ORF">F751_3022</name>
</gene>
<dbReference type="GO" id="GO:0017004">
    <property type="term" value="P:cytochrome complex assembly"/>
    <property type="evidence" value="ECO:0007669"/>
    <property type="project" value="UniProtKB-KW"/>
</dbReference>
<accession>A0A087SI59</accession>
<protein>
    <submittedName>
        <fullName evidence="8">Cytochrome c biogenesis protein CCS1, chloroplastic</fullName>
    </submittedName>
</protein>
<keyword evidence="5" id="KW-0472">Membrane</keyword>
<dbReference type="OrthoDB" id="565797at2759"/>
<evidence type="ECO:0000313" key="8">
    <source>
        <dbReference type="EMBL" id="KFM25413.1"/>
    </source>
</evidence>
<dbReference type="PANTHER" id="PTHR31566:SF0">
    <property type="entry name" value="CYTOCHROME C BIOGENESIS PROTEIN CCS1, CHLOROPLASTIC"/>
    <property type="match status" value="1"/>
</dbReference>
<feature type="domain" description="ResB-like" evidence="7">
    <location>
        <begin position="244"/>
        <end position="394"/>
    </location>
</feature>
<dbReference type="RefSeq" id="XP_011398308.1">
    <property type="nucleotide sequence ID" value="XM_011400006.1"/>
</dbReference>
<evidence type="ECO:0000256" key="3">
    <source>
        <dbReference type="ARBA" id="ARBA00022748"/>
    </source>
</evidence>
<dbReference type="Pfam" id="PF05140">
    <property type="entry name" value="ResB"/>
    <property type="match status" value="3"/>
</dbReference>
<reference evidence="8 9" key="1">
    <citation type="journal article" date="2014" name="BMC Genomics">
        <title>Oil accumulation mechanisms of the oleaginous microalga Chlorella protothecoides revealed through its genome, transcriptomes, and proteomes.</title>
        <authorList>
            <person name="Gao C."/>
            <person name="Wang Y."/>
            <person name="Shen Y."/>
            <person name="Yan D."/>
            <person name="He X."/>
            <person name="Dai J."/>
            <person name="Wu Q."/>
        </authorList>
    </citation>
    <scope>NUCLEOTIDE SEQUENCE [LARGE SCALE GENOMIC DNA]</scope>
    <source>
        <strain evidence="8 9">0710</strain>
    </source>
</reference>
<evidence type="ECO:0000256" key="5">
    <source>
        <dbReference type="ARBA" id="ARBA00023136"/>
    </source>
</evidence>
<dbReference type="eggNOG" id="ENOG502QRFF">
    <property type="taxonomic scope" value="Eukaryota"/>
</dbReference>
<name>A0A087SI59_AUXPR</name>
<comment type="subcellular location">
    <subcellularLocation>
        <location evidence="1">Membrane</location>
        <topology evidence="1">Multi-pass membrane protein</topology>
    </subcellularLocation>
</comment>
<feature type="domain" description="ResB-like" evidence="7">
    <location>
        <begin position="70"/>
        <end position="178"/>
    </location>
</feature>
<keyword evidence="4" id="KW-1133">Transmembrane helix</keyword>
<dbReference type="AlphaFoldDB" id="A0A087SI59"/>
<dbReference type="PANTHER" id="PTHR31566">
    <property type="entry name" value="CYTOCHROME C BIOGENESIS PROTEIN CCS1, CHLOROPLASTIC"/>
    <property type="match status" value="1"/>
</dbReference>
<evidence type="ECO:0000313" key="9">
    <source>
        <dbReference type="Proteomes" id="UP000028924"/>
    </source>
</evidence>
<evidence type="ECO:0000259" key="7">
    <source>
        <dbReference type="Pfam" id="PF05140"/>
    </source>
</evidence>
<evidence type="ECO:0000256" key="6">
    <source>
        <dbReference type="SAM" id="MobiDB-lite"/>
    </source>
</evidence>
<proteinExistence type="predicted"/>
<keyword evidence="9" id="KW-1185">Reference proteome</keyword>
<dbReference type="Proteomes" id="UP000028924">
    <property type="component" value="Unassembled WGS sequence"/>
</dbReference>
<dbReference type="STRING" id="3075.A0A087SI59"/>
<keyword evidence="3" id="KW-0201">Cytochrome c-type biogenesis</keyword>
<dbReference type="InterPro" id="IPR023494">
    <property type="entry name" value="Cyt_c_bgen_Ccs1/CcsB/ResB"/>
</dbReference>
<keyword evidence="2" id="KW-0812">Transmembrane</keyword>
<feature type="region of interest" description="Disordered" evidence="6">
    <location>
        <begin position="178"/>
        <end position="207"/>
    </location>
</feature>
<dbReference type="EMBL" id="KL662117">
    <property type="protein sequence ID" value="KFM25413.1"/>
    <property type="molecule type" value="Genomic_DNA"/>
</dbReference>
<dbReference type="InterPro" id="IPR007816">
    <property type="entry name" value="ResB-like_domain"/>
</dbReference>
<sequence length="685" mass="72589">MWSSLVPGDRAIVSMVALNSGTEEPAPSSGLLDLSEPSAQRRVQLPAAARPSTPTPRYVWRVALRALSNLRLAIAELAVIAGLSACGTLVDQGQSPAYYVEHYPLGQVWLPWPIILPLQLDHIYSAPYFLGLLGLLGASLTACTTTTQWPQARVAQRWRFKPGVEALRALPAVTEMEGHSVRSVGPPPPKALNSGTEEPAPGSGVLDLSEPSAQRRVQLPAAARPSTPTPRYVWRVALRALSNLRLAIAELAVIAGLSACGTLVDQGQSPAYYVEHYPLGQVWLPWPIILPLQLDHIYSAPYFLGLLGLLGASLTACTTTTQWPQARVAQRWRFKPGVEALRALPAVTEMEGHSVRSVASPVALYAFKGLAGKLGPIGVHASMLAVLAGVSLGAAAAHAADLKFDAFQIDYRDDGSIRQFVTSITVLEEGVPVARQTVSVNQPLRYKGLTAYQTDWALAAVRVSALPLSDAALGPQTGTALSRTPPDEAGVSEGQGKPVPNTPRQPVQLSLPMAQLAGESPESKLFGTFLPLSTLGLPAEDGAPGSNPRGISLLARDLQTVVLYDGKGAFVGVRRPGSNLPITVEGVELRIGAITPSSGMQLKIDPGVPLVYAGFLGLCITVVVSYLSHSQLWGVATEDGSVLLGGRTNRALQAFADEVVALGGKQEEEDPEVAAGEQDRSSSWY</sequence>
<dbReference type="GO" id="GO:0016020">
    <property type="term" value="C:membrane"/>
    <property type="evidence" value="ECO:0007669"/>
    <property type="project" value="UniProtKB-SubCell"/>
</dbReference>
<dbReference type="KEGG" id="apro:F751_3022"/>
<evidence type="ECO:0000256" key="2">
    <source>
        <dbReference type="ARBA" id="ARBA00022692"/>
    </source>
</evidence>
<feature type="region of interest" description="Disordered" evidence="6">
    <location>
        <begin position="476"/>
        <end position="506"/>
    </location>
</feature>
<evidence type="ECO:0000256" key="1">
    <source>
        <dbReference type="ARBA" id="ARBA00004141"/>
    </source>
</evidence>
<dbReference type="GeneID" id="23614413"/>
<organism evidence="8 9">
    <name type="scientific">Auxenochlorella protothecoides</name>
    <name type="common">Green microalga</name>
    <name type="synonym">Chlorella protothecoides</name>
    <dbReference type="NCBI Taxonomy" id="3075"/>
    <lineage>
        <taxon>Eukaryota</taxon>
        <taxon>Viridiplantae</taxon>
        <taxon>Chlorophyta</taxon>
        <taxon>core chlorophytes</taxon>
        <taxon>Trebouxiophyceae</taxon>
        <taxon>Chlorellales</taxon>
        <taxon>Chlorellaceae</taxon>
        <taxon>Auxenochlorella</taxon>
    </lineage>
</organism>
<feature type="domain" description="ResB-like" evidence="7">
    <location>
        <begin position="401"/>
        <end position="659"/>
    </location>
</feature>